<dbReference type="InterPro" id="IPR001757">
    <property type="entry name" value="P_typ_ATPase"/>
</dbReference>
<dbReference type="OrthoDB" id="9766480at2"/>
<dbReference type="NCBIfam" id="TIGR01511">
    <property type="entry name" value="ATPase-IB1_Cu"/>
    <property type="match status" value="1"/>
</dbReference>
<dbReference type="RefSeq" id="WP_112233095.1">
    <property type="nucleotide sequence ID" value="NZ_QLZQ01000004.1"/>
</dbReference>
<dbReference type="Gene3D" id="2.70.150.10">
    <property type="entry name" value="Calcium-transporting ATPase, cytoplasmic transduction domain A"/>
    <property type="match status" value="1"/>
</dbReference>
<dbReference type="GO" id="GO:0008551">
    <property type="term" value="F:P-type cadmium transporter activity"/>
    <property type="evidence" value="ECO:0007669"/>
    <property type="project" value="UniProtKB-EC"/>
</dbReference>
<proteinExistence type="inferred from homology"/>
<name>A0A365K3D8_9BACL</name>
<evidence type="ECO:0000313" key="21">
    <source>
        <dbReference type="EMBL" id="RAZ67146.1"/>
    </source>
</evidence>
<evidence type="ECO:0000256" key="3">
    <source>
        <dbReference type="ARBA" id="ARBA00022448"/>
    </source>
</evidence>
<dbReference type="NCBIfam" id="TIGR01494">
    <property type="entry name" value="ATPase_P-type"/>
    <property type="match status" value="1"/>
</dbReference>
<dbReference type="Gene3D" id="3.40.1110.10">
    <property type="entry name" value="Calcium-transporting ATPase, cytoplasmic domain N"/>
    <property type="match status" value="2"/>
</dbReference>
<comment type="subcellular location">
    <subcellularLocation>
        <location evidence="1">Cell membrane</location>
        <topology evidence="1">Multi-pass membrane protein</topology>
    </subcellularLocation>
</comment>
<evidence type="ECO:0000313" key="22">
    <source>
        <dbReference type="Proteomes" id="UP000251869"/>
    </source>
</evidence>
<dbReference type="InterPro" id="IPR027256">
    <property type="entry name" value="P-typ_ATPase_IB"/>
</dbReference>
<feature type="transmembrane region" description="Helical" evidence="19">
    <location>
        <begin position="232"/>
        <end position="250"/>
    </location>
</feature>
<dbReference type="GO" id="GO:0006825">
    <property type="term" value="P:copper ion transport"/>
    <property type="evidence" value="ECO:0007669"/>
    <property type="project" value="UniProtKB-KW"/>
</dbReference>
<organism evidence="21 22">
    <name type="scientific">Planococcus maitriensis</name>
    <dbReference type="NCBI Taxonomy" id="221799"/>
    <lineage>
        <taxon>Bacteria</taxon>
        <taxon>Bacillati</taxon>
        <taxon>Bacillota</taxon>
        <taxon>Bacilli</taxon>
        <taxon>Bacillales</taxon>
        <taxon>Caryophanaceae</taxon>
        <taxon>Planococcus</taxon>
    </lineage>
</organism>
<dbReference type="InterPro" id="IPR051014">
    <property type="entry name" value="Cation_Transport_ATPase_IB"/>
</dbReference>
<evidence type="ECO:0000256" key="12">
    <source>
        <dbReference type="ARBA" id="ARBA00022967"/>
    </source>
</evidence>
<dbReference type="PANTHER" id="PTHR48085">
    <property type="entry name" value="CADMIUM/ZINC-TRANSPORTING ATPASE HMA2-RELATED"/>
    <property type="match status" value="1"/>
</dbReference>
<dbReference type="PRINTS" id="PR00119">
    <property type="entry name" value="CATATPASE"/>
</dbReference>
<dbReference type="Pfam" id="PF00702">
    <property type="entry name" value="Hydrolase"/>
    <property type="match status" value="1"/>
</dbReference>
<dbReference type="InterPro" id="IPR023214">
    <property type="entry name" value="HAD_sf"/>
</dbReference>
<dbReference type="SUPFAM" id="SSF56784">
    <property type="entry name" value="HAD-like"/>
    <property type="match status" value="1"/>
</dbReference>
<keyword evidence="12" id="KW-1278">Translocase</keyword>
<dbReference type="PANTHER" id="PTHR48085:SF5">
    <property type="entry name" value="CADMIUM_ZINC-TRANSPORTING ATPASE HMA4-RELATED"/>
    <property type="match status" value="1"/>
</dbReference>
<dbReference type="GO" id="GO:0005524">
    <property type="term" value="F:ATP binding"/>
    <property type="evidence" value="ECO:0007669"/>
    <property type="project" value="UniProtKB-UniRule"/>
</dbReference>
<keyword evidence="8 19" id="KW-0479">Metal-binding</keyword>
<keyword evidence="3" id="KW-0813">Transport</keyword>
<evidence type="ECO:0000256" key="15">
    <source>
        <dbReference type="ARBA" id="ARBA00023065"/>
    </source>
</evidence>
<feature type="transmembrane region" description="Helical" evidence="19">
    <location>
        <begin position="595"/>
        <end position="613"/>
    </location>
</feature>
<dbReference type="SUPFAM" id="SSF81653">
    <property type="entry name" value="Calcium ATPase, transduction domain A"/>
    <property type="match status" value="1"/>
</dbReference>
<evidence type="ECO:0000256" key="18">
    <source>
        <dbReference type="ARBA" id="ARBA00049338"/>
    </source>
</evidence>
<keyword evidence="16 19" id="KW-0472">Membrane</keyword>
<evidence type="ECO:0000256" key="5">
    <source>
        <dbReference type="ARBA" id="ARBA00022539"/>
    </source>
</evidence>
<dbReference type="PROSITE" id="PS00154">
    <property type="entry name" value="ATPASE_E1_E2"/>
    <property type="match status" value="1"/>
</dbReference>
<dbReference type="SUPFAM" id="SSF81665">
    <property type="entry name" value="Calcium ATPase, transmembrane domain M"/>
    <property type="match status" value="1"/>
</dbReference>
<accession>A0A365K3D8</accession>
<dbReference type="InterPro" id="IPR059000">
    <property type="entry name" value="ATPase_P-type_domA"/>
</dbReference>
<keyword evidence="15" id="KW-0406">Ion transport</keyword>
<evidence type="ECO:0000259" key="20">
    <source>
        <dbReference type="Pfam" id="PF00122"/>
    </source>
</evidence>
<evidence type="ECO:0000256" key="4">
    <source>
        <dbReference type="ARBA" id="ARBA00022475"/>
    </source>
</evidence>
<dbReference type="EMBL" id="QLZQ01000004">
    <property type="protein sequence ID" value="RAZ67146.1"/>
    <property type="molecule type" value="Genomic_DNA"/>
</dbReference>
<keyword evidence="9 19" id="KW-0547">Nucleotide-binding</keyword>
<feature type="transmembrane region" description="Helical" evidence="19">
    <location>
        <begin position="256"/>
        <end position="282"/>
    </location>
</feature>
<keyword evidence="13 19" id="KW-1133">Transmembrane helix</keyword>
<dbReference type="InterPro" id="IPR044492">
    <property type="entry name" value="P_typ_ATPase_HD_dom"/>
</dbReference>
<protein>
    <recommendedName>
        <fullName evidence="17">Cd(2+)-exporting ATPase</fullName>
        <ecNumber evidence="17">7.2.2.21</ecNumber>
    </recommendedName>
</protein>
<dbReference type="InterPro" id="IPR023299">
    <property type="entry name" value="ATPase_P-typ_cyto_dom_N"/>
</dbReference>
<evidence type="ECO:0000256" key="17">
    <source>
        <dbReference type="ARBA" id="ARBA00039103"/>
    </source>
</evidence>
<dbReference type="InterPro" id="IPR018303">
    <property type="entry name" value="ATPase_P-typ_P_site"/>
</dbReference>
<dbReference type="InterPro" id="IPR008250">
    <property type="entry name" value="ATPase_P-typ_transduc_dom_A_sf"/>
</dbReference>
<sequence>MIGFIHKHKKSITFLAGFLLVLALVLNFTGHHDLRQFTLITATVIAGIPIAVKAFQALMMKAFSIEMLVTIAVIGALFIGEYVESAVVTFLFLFGDYLEARTLEKTRSSLKSLVDMAPQEATIIRDGVSVTVPVEEVVEGDRVIIRTGGKVPVDGKIVTGQASLNEAAITGESVPASKKLGDNVFSSTVMDTGYIEIIAEKVGDDTTFAKIIELVEEAQESKSKTEKFLNKFANIYTPAVVVLSVVVYALTRDLHLAITFLVIACPGALIIGAPVSSVAGIGNGAKNGVLVKGGEVMDRFAKVDTLVFDKTGTLTKGRPEVTDIKVFHSHGEQDLLRLVAQAETVSEHHLGQTIVKEAKSRDMALDQEPEAVDVIKGNGLTATVEGRVLAIGNRKLMNTQNIVIPAEVEAYAVNREKAGNTAIFAAVDGEVAGIFSIADQIREDAAPALAQMRKNGVKNIVMLTGDNQHTAELVATKLGLDEFHAELLPEDKVAFVKQLKQQGHVVAMAGDGVNDAPAIATADIGLAMGEGGTDISMETADVVLMADKLMQFSHAYSLSKATIRNMKQNTFFAVGIVAVLLVGVLMGSVHLASGMFIHEASVLIVILNAMRLMGFNRKQMQQREKELEPVQV</sequence>
<dbReference type="GO" id="GO:0046872">
    <property type="term" value="F:metal ion binding"/>
    <property type="evidence" value="ECO:0007669"/>
    <property type="project" value="UniProtKB-KW"/>
</dbReference>
<evidence type="ECO:0000256" key="8">
    <source>
        <dbReference type="ARBA" id="ARBA00022723"/>
    </source>
</evidence>
<evidence type="ECO:0000256" key="6">
    <source>
        <dbReference type="ARBA" id="ARBA00022553"/>
    </source>
</evidence>
<dbReference type="InterPro" id="IPR036412">
    <property type="entry name" value="HAD-like_sf"/>
</dbReference>
<gene>
    <name evidence="21" type="ORF">DP119_10240</name>
</gene>
<dbReference type="SFLD" id="SFLDS00003">
    <property type="entry name" value="Haloacid_Dehalogenase"/>
    <property type="match status" value="1"/>
</dbReference>
<feature type="transmembrane region" description="Helical" evidence="19">
    <location>
        <begin position="36"/>
        <end position="55"/>
    </location>
</feature>
<keyword evidence="7 19" id="KW-0812">Transmembrane</keyword>
<evidence type="ECO:0000256" key="16">
    <source>
        <dbReference type="ARBA" id="ARBA00023136"/>
    </source>
</evidence>
<evidence type="ECO:0000256" key="9">
    <source>
        <dbReference type="ARBA" id="ARBA00022741"/>
    </source>
</evidence>
<dbReference type="InterPro" id="IPR023298">
    <property type="entry name" value="ATPase_P-typ_TM_dom_sf"/>
</dbReference>
<comment type="caution">
    <text evidence="21">The sequence shown here is derived from an EMBL/GenBank/DDBJ whole genome shotgun (WGS) entry which is preliminary data.</text>
</comment>
<feature type="domain" description="P-type ATPase A" evidence="20">
    <location>
        <begin position="116"/>
        <end position="216"/>
    </location>
</feature>
<evidence type="ECO:0000256" key="11">
    <source>
        <dbReference type="ARBA" id="ARBA00022840"/>
    </source>
</evidence>
<dbReference type="Pfam" id="PF00122">
    <property type="entry name" value="E1-E2_ATPase"/>
    <property type="match status" value="1"/>
</dbReference>
<feature type="transmembrane region" description="Helical" evidence="19">
    <location>
        <begin position="570"/>
        <end position="589"/>
    </location>
</feature>
<feature type="transmembrane region" description="Helical" evidence="19">
    <location>
        <begin position="62"/>
        <end position="80"/>
    </location>
</feature>
<dbReference type="EC" id="7.2.2.21" evidence="17"/>
<evidence type="ECO:0000256" key="2">
    <source>
        <dbReference type="ARBA" id="ARBA00006024"/>
    </source>
</evidence>
<keyword evidence="10" id="KW-0187">Copper transport</keyword>
<dbReference type="PRINTS" id="PR00941">
    <property type="entry name" value="CDATPASE"/>
</dbReference>
<dbReference type="AlphaFoldDB" id="A0A365K3D8"/>
<dbReference type="FunFam" id="2.70.150.10:FF:000020">
    <property type="entry name" value="Copper-exporting P-type ATPase A"/>
    <property type="match status" value="1"/>
</dbReference>
<evidence type="ECO:0000256" key="10">
    <source>
        <dbReference type="ARBA" id="ARBA00022796"/>
    </source>
</evidence>
<evidence type="ECO:0000256" key="7">
    <source>
        <dbReference type="ARBA" id="ARBA00022692"/>
    </source>
</evidence>
<dbReference type="Proteomes" id="UP000251869">
    <property type="component" value="Unassembled WGS sequence"/>
</dbReference>
<keyword evidence="22" id="KW-1185">Reference proteome</keyword>
<dbReference type="GO" id="GO:0016887">
    <property type="term" value="F:ATP hydrolysis activity"/>
    <property type="evidence" value="ECO:0007669"/>
    <property type="project" value="InterPro"/>
</dbReference>
<evidence type="ECO:0000256" key="1">
    <source>
        <dbReference type="ARBA" id="ARBA00004651"/>
    </source>
</evidence>
<keyword evidence="11 19" id="KW-0067">ATP-binding</keyword>
<evidence type="ECO:0000256" key="19">
    <source>
        <dbReference type="RuleBase" id="RU362081"/>
    </source>
</evidence>
<dbReference type="Gene3D" id="3.40.50.1000">
    <property type="entry name" value="HAD superfamily/HAD-like"/>
    <property type="match status" value="1"/>
</dbReference>
<reference evidence="21 22" key="1">
    <citation type="submission" date="2018-06" db="EMBL/GenBank/DDBJ databases">
        <title>The draft genome sequences of strains SCU63 and S1.</title>
        <authorList>
            <person name="Gan L."/>
        </authorList>
    </citation>
    <scope>NUCLEOTIDE SEQUENCE [LARGE SCALE GENOMIC DNA]</scope>
    <source>
        <strain evidence="21 22">S1</strain>
    </source>
</reference>
<dbReference type="NCBIfam" id="TIGR01525">
    <property type="entry name" value="ATPase-IB_hvy"/>
    <property type="match status" value="1"/>
</dbReference>
<dbReference type="GO" id="GO:0005886">
    <property type="term" value="C:plasma membrane"/>
    <property type="evidence" value="ECO:0007669"/>
    <property type="project" value="UniProtKB-SubCell"/>
</dbReference>
<comment type="catalytic activity">
    <reaction evidence="18">
        <text>Cd(2+)(in) + ATP + H2O = Cd(2+)(out) + ADP + phosphate + H(+)</text>
        <dbReference type="Rhea" id="RHEA:12132"/>
        <dbReference type="ChEBI" id="CHEBI:15377"/>
        <dbReference type="ChEBI" id="CHEBI:15378"/>
        <dbReference type="ChEBI" id="CHEBI:30616"/>
        <dbReference type="ChEBI" id="CHEBI:43474"/>
        <dbReference type="ChEBI" id="CHEBI:48775"/>
        <dbReference type="ChEBI" id="CHEBI:456216"/>
        <dbReference type="EC" id="7.2.2.21"/>
    </reaction>
</comment>
<dbReference type="CDD" id="cd02079">
    <property type="entry name" value="P-type_ATPase_HM"/>
    <property type="match status" value="1"/>
</dbReference>
<evidence type="ECO:0000256" key="14">
    <source>
        <dbReference type="ARBA" id="ARBA00023008"/>
    </source>
</evidence>
<dbReference type="SFLD" id="SFLDG00002">
    <property type="entry name" value="C1.7:_P-type_atpase_like"/>
    <property type="match status" value="1"/>
</dbReference>
<evidence type="ECO:0000256" key="13">
    <source>
        <dbReference type="ARBA" id="ARBA00022989"/>
    </source>
</evidence>
<dbReference type="SFLD" id="SFLDF00027">
    <property type="entry name" value="p-type_atpase"/>
    <property type="match status" value="1"/>
</dbReference>
<keyword evidence="6" id="KW-0597">Phosphoprotein</keyword>
<feature type="transmembrane region" description="Helical" evidence="19">
    <location>
        <begin position="12"/>
        <end position="30"/>
    </location>
</feature>
<comment type="similarity">
    <text evidence="2 19">Belongs to the cation transport ATPase (P-type) (TC 3.A.3) family. Type IB subfamily.</text>
</comment>
<keyword evidence="4 19" id="KW-1003">Cell membrane</keyword>
<keyword evidence="5" id="KW-0104">Cadmium</keyword>
<keyword evidence="14" id="KW-0186">Copper</keyword>